<dbReference type="EMBL" id="CM003610">
    <property type="protein sequence ID" value="KYP61856.1"/>
    <property type="molecule type" value="Genomic_DNA"/>
</dbReference>
<dbReference type="InterPro" id="IPR043502">
    <property type="entry name" value="DNA/RNA_pol_sf"/>
</dbReference>
<dbReference type="AlphaFoldDB" id="A0A151T480"/>
<protein>
    <submittedName>
        <fullName evidence="1">Uncharacterized protein</fullName>
    </submittedName>
</protein>
<keyword evidence="2" id="KW-1185">Reference proteome</keyword>
<proteinExistence type="predicted"/>
<sequence>MDKHFYAKFLTCEFWLEEVSFLGHVICCWSIVMDLSKVWVILRWETLSSISEIRSFLG</sequence>
<gene>
    <name evidence="1" type="ORF">KK1_016368</name>
</gene>
<dbReference type="Gramene" id="C.cajan_15903.t">
    <property type="protein sequence ID" value="C.cajan_15903.t.cds1"/>
    <property type="gene ID" value="C.cajan_15903"/>
</dbReference>
<organism evidence="1 2">
    <name type="scientific">Cajanus cajan</name>
    <name type="common">Pigeon pea</name>
    <name type="synonym">Cajanus indicus</name>
    <dbReference type="NCBI Taxonomy" id="3821"/>
    <lineage>
        <taxon>Eukaryota</taxon>
        <taxon>Viridiplantae</taxon>
        <taxon>Streptophyta</taxon>
        <taxon>Embryophyta</taxon>
        <taxon>Tracheophyta</taxon>
        <taxon>Spermatophyta</taxon>
        <taxon>Magnoliopsida</taxon>
        <taxon>eudicotyledons</taxon>
        <taxon>Gunneridae</taxon>
        <taxon>Pentapetalae</taxon>
        <taxon>rosids</taxon>
        <taxon>fabids</taxon>
        <taxon>Fabales</taxon>
        <taxon>Fabaceae</taxon>
        <taxon>Papilionoideae</taxon>
        <taxon>50 kb inversion clade</taxon>
        <taxon>NPAAA clade</taxon>
        <taxon>indigoferoid/millettioid clade</taxon>
        <taxon>Phaseoleae</taxon>
        <taxon>Cajanus</taxon>
    </lineage>
</organism>
<dbReference type="SUPFAM" id="SSF56672">
    <property type="entry name" value="DNA/RNA polymerases"/>
    <property type="match status" value="1"/>
</dbReference>
<evidence type="ECO:0000313" key="1">
    <source>
        <dbReference type="EMBL" id="KYP61856.1"/>
    </source>
</evidence>
<evidence type="ECO:0000313" key="2">
    <source>
        <dbReference type="Proteomes" id="UP000075243"/>
    </source>
</evidence>
<accession>A0A151T480</accession>
<dbReference type="Proteomes" id="UP000075243">
    <property type="component" value="Chromosome 8"/>
</dbReference>
<reference evidence="1 2" key="1">
    <citation type="journal article" date="2012" name="Nat. Biotechnol.">
        <title>Draft genome sequence of pigeonpea (Cajanus cajan), an orphan legume crop of resource-poor farmers.</title>
        <authorList>
            <person name="Varshney R.K."/>
            <person name="Chen W."/>
            <person name="Li Y."/>
            <person name="Bharti A.K."/>
            <person name="Saxena R.K."/>
            <person name="Schlueter J.A."/>
            <person name="Donoghue M.T."/>
            <person name="Azam S."/>
            <person name="Fan G."/>
            <person name="Whaley A.M."/>
            <person name="Farmer A.D."/>
            <person name="Sheridan J."/>
            <person name="Iwata A."/>
            <person name="Tuteja R."/>
            <person name="Penmetsa R.V."/>
            <person name="Wu W."/>
            <person name="Upadhyaya H.D."/>
            <person name="Yang S.P."/>
            <person name="Shah T."/>
            <person name="Saxena K.B."/>
            <person name="Michael T."/>
            <person name="McCombie W.R."/>
            <person name="Yang B."/>
            <person name="Zhang G."/>
            <person name="Yang H."/>
            <person name="Wang J."/>
            <person name="Spillane C."/>
            <person name="Cook D.R."/>
            <person name="May G.D."/>
            <person name="Xu X."/>
            <person name="Jackson S.A."/>
        </authorList>
    </citation>
    <scope>NUCLEOTIDE SEQUENCE [LARGE SCALE GENOMIC DNA]</scope>
    <source>
        <strain evidence="2">cv. Asha</strain>
    </source>
</reference>
<name>A0A151T480_CAJCA</name>